<keyword evidence="2" id="KW-0804">Transcription</keyword>
<evidence type="ECO:0000256" key="4">
    <source>
        <dbReference type="SAM" id="Coils"/>
    </source>
</evidence>
<dbReference type="SMART" id="SM00338">
    <property type="entry name" value="BRLZ"/>
    <property type="match status" value="1"/>
</dbReference>
<feature type="region of interest" description="Disordered" evidence="5">
    <location>
        <begin position="170"/>
        <end position="190"/>
    </location>
</feature>
<keyword evidence="3" id="KW-0539">Nucleus</keyword>
<sequence length="190" mass="21667">MSGIKIRNVNEETSNANQLLHGEGQTVAMDPKKLKRVAASREYSQRYRLKQLQYIAQLETGVRALQAQMAVTYPRIKYANTQNSLLRAENSSMKKKLYDLSTELMMKEAEYHELKKEKDALKQLSVLYQSPIADTSEAKQQSFSQLVNIAKNQSGFNQFEGEARVPMMQDPDLENQFGSDVNNGENRNPM</sequence>
<organism evidence="7 8">
    <name type="scientific">Hibiscus syriacus</name>
    <name type="common">Rose of Sharon</name>
    <dbReference type="NCBI Taxonomy" id="106335"/>
    <lineage>
        <taxon>Eukaryota</taxon>
        <taxon>Viridiplantae</taxon>
        <taxon>Streptophyta</taxon>
        <taxon>Embryophyta</taxon>
        <taxon>Tracheophyta</taxon>
        <taxon>Spermatophyta</taxon>
        <taxon>Magnoliopsida</taxon>
        <taxon>eudicotyledons</taxon>
        <taxon>Gunneridae</taxon>
        <taxon>Pentapetalae</taxon>
        <taxon>rosids</taxon>
        <taxon>malvids</taxon>
        <taxon>Malvales</taxon>
        <taxon>Malvaceae</taxon>
        <taxon>Malvoideae</taxon>
        <taxon>Hibiscus</taxon>
    </lineage>
</organism>
<feature type="coiled-coil region" evidence="4">
    <location>
        <begin position="97"/>
        <end position="124"/>
    </location>
</feature>
<dbReference type="PANTHER" id="PTHR46391">
    <property type="entry name" value="BASIC LEUCINE ZIPPER 34"/>
    <property type="match status" value="1"/>
</dbReference>
<comment type="caution">
    <text evidence="7">The sequence shown here is derived from an EMBL/GenBank/DDBJ whole genome shotgun (WGS) entry which is preliminary data.</text>
</comment>
<evidence type="ECO:0000313" key="8">
    <source>
        <dbReference type="Proteomes" id="UP000436088"/>
    </source>
</evidence>
<proteinExistence type="predicted"/>
<dbReference type="Proteomes" id="UP000436088">
    <property type="component" value="Unassembled WGS sequence"/>
</dbReference>
<feature type="domain" description="BZIP" evidence="6">
    <location>
        <begin position="28"/>
        <end position="92"/>
    </location>
</feature>
<evidence type="ECO:0000259" key="6">
    <source>
        <dbReference type="SMART" id="SM00338"/>
    </source>
</evidence>
<keyword evidence="1" id="KW-0805">Transcription regulation</keyword>
<dbReference type="InterPro" id="IPR004827">
    <property type="entry name" value="bZIP"/>
</dbReference>
<dbReference type="AlphaFoldDB" id="A0A6A3B5H7"/>
<protein>
    <submittedName>
        <fullName evidence="7">Monovalent cation:proton antiporter</fullName>
    </submittedName>
</protein>
<dbReference type="PANTHER" id="PTHR46391:SF21">
    <property type="entry name" value="BZIP DOMAIN-CONTAINING PROTEIN"/>
    <property type="match status" value="1"/>
</dbReference>
<accession>A0A6A3B5H7</accession>
<evidence type="ECO:0000313" key="7">
    <source>
        <dbReference type="EMBL" id="KAE8711483.1"/>
    </source>
</evidence>
<dbReference type="GO" id="GO:0045893">
    <property type="term" value="P:positive regulation of DNA-templated transcription"/>
    <property type="evidence" value="ECO:0007669"/>
    <property type="project" value="TreeGrafter"/>
</dbReference>
<feature type="compositionally biased region" description="Polar residues" evidence="5">
    <location>
        <begin position="176"/>
        <end position="190"/>
    </location>
</feature>
<gene>
    <name evidence="7" type="ORF">F3Y22_tig00110290pilonHSYRG00009</name>
</gene>
<keyword evidence="8" id="KW-1185">Reference proteome</keyword>
<evidence type="ECO:0000256" key="2">
    <source>
        <dbReference type="ARBA" id="ARBA00023163"/>
    </source>
</evidence>
<dbReference type="EMBL" id="VEPZ02000912">
    <property type="protein sequence ID" value="KAE8711483.1"/>
    <property type="molecule type" value="Genomic_DNA"/>
</dbReference>
<keyword evidence="4" id="KW-0175">Coiled coil</keyword>
<dbReference type="InterPro" id="IPR052483">
    <property type="entry name" value="bZIP_transcription_regulators"/>
</dbReference>
<evidence type="ECO:0000256" key="1">
    <source>
        <dbReference type="ARBA" id="ARBA00023015"/>
    </source>
</evidence>
<reference evidence="7" key="1">
    <citation type="submission" date="2019-09" db="EMBL/GenBank/DDBJ databases">
        <title>Draft genome information of white flower Hibiscus syriacus.</title>
        <authorList>
            <person name="Kim Y.-M."/>
        </authorList>
    </citation>
    <scope>NUCLEOTIDE SEQUENCE [LARGE SCALE GENOMIC DNA]</scope>
    <source>
        <strain evidence="7">YM2019G1</strain>
    </source>
</reference>
<evidence type="ECO:0000256" key="3">
    <source>
        <dbReference type="ARBA" id="ARBA00023242"/>
    </source>
</evidence>
<name>A0A6A3B5H7_HIBSY</name>
<evidence type="ECO:0000256" key="5">
    <source>
        <dbReference type="SAM" id="MobiDB-lite"/>
    </source>
</evidence>
<dbReference type="GO" id="GO:0003700">
    <property type="term" value="F:DNA-binding transcription factor activity"/>
    <property type="evidence" value="ECO:0007669"/>
    <property type="project" value="InterPro"/>
</dbReference>
<dbReference type="GO" id="GO:0005634">
    <property type="term" value="C:nucleus"/>
    <property type="evidence" value="ECO:0007669"/>
    <property type="project" value="TreeGrafter"/>
</dbReference>
<dbReference type="GO" id="GO:0003677">
    <property type="term" value="F:DNA binding"/>
    <property type="evidence" value="ECO:0007669"/>
    <property type="project" value="TreeGrafter"/>
</dbReference>